<dbReference type="AlphaFoldDB" id="A0A9W6D5R9"/>
<reference evidence="1" key="1">
    <citation type="submission" date="2022-12" db="EMBL/GenBank/DDBJ databases">
        <title>Reference genome sequencing for broad-spectrum identification of bacterial and archaeal isolates by mass spectrometry.</title>
        <authorList>
            <person name="Sekiguchi Y."/>
            <person name="Tourlousse D.M."/>
        </authorList>
    </citation>
    <scope>NUCLEOTIDE SEQUENCE</scope>
    <source>
        <strain evidence="1">ASRB1</strain>
    </source>
</reference>
<evidence type="ECO:0008006" key="3">
    <source>
        <dbReference type="Google" id="ProtNLM"/>
    </source>
</evidence>
<keyword evidence="2" id="KW-1185">Reference proteome</keyword>
<gene>
    <name evidence="1" type="ORF">DAMNIGENAA_22000</name>
</gene>
<evidence type="ECO:0000313" key="1">
    <source>
        <dbReference type="EMBL" id="GLI34767.1"/>
    </source>
</evidence>
<organism evidence="1 2">
    <name type="scientific">Desulforhabdus amnigena</name>
    <dbReference type="NCBI Taxonomy" id="40218"/>
    <lineage>
        <taxon>Bacteria</taxon>
        <taxon>Pseudomonadati</taxon>
        <taxon>Thermodesulfobacteriota</taxon>
        <taxon>Syntrophobacteria</taxon>
        <taxon>Syntrophobacterales</taxon>
        <taxon>Syntrophobacteraceae</taxon>
        <taxon>Desulforhabdus</taxon>
    </lineage>
</organism>
<evidence type="ECO:0000313" key="2">
    <source>
        <dbReference type="Proteomes" id="UP001144372"/>
    </source>
</evidence>
<dbReference type="Proteomes" id="UP001144372">
    <property type="component" value="Unassembled WGS sequence"/>
</dbReference>
<comment type="caution">
    <text evidence="1">The sequence shown here is derived from an EMBL/GenBank/DDBJ whole genome shotgun (WGS) entry which is preliminary data.</text>
</comment>
<dbReference type="EMBL" id="BSDR01000001">
    <property type="protein sequence ID" value="GLI34767.1"/>
    <property type="molecule type" value="Genomic_DNA"/>
</dbReference>
<name>A0A9W6D5R9_9BACT</name>
<protein>
    <recommendedName>
        <fullName evidence="3">General secretion pathway GspH domain-containing protein</fullName>
    </recommendedName>
</protein>
<proteinExistence type="predicted"/>
<dbReference type="InterPro" id="IPR045584">
    <property type="entry name" value="Pilin-like"/>
</dbReference>
<dbReference type="SUPFAM" id="SSF54523">
    <property type="entry name" value="Pili subunits"/>
    <property type="match status" value="1"/>
</dbReference>
<accession>A0A9W6D5R9</accession>
<sequence length="140" mass="15788">MELMLVLIILTLTIGMVIPRIGAGWKRMEDREFLQEVTQTLKRARLQAMNSGEISVFRIRGSEKLYGLEVPPSQPIPENVDLFADHLEQDPATGDHVILFFPDGSITGSDLEIIFDRQRTFRISIHPLFGTVRLSRAGSP</sequence>